<evidence type="ECO:0000256" key="1">
    <source>
        <dbReference type="SAM" id="Phobius"/>
    </source>
</evidence>
<gene>
    <name evidence="2" type="ORF">D3879_10080</name>
</gene>
<dbReference type="RefSeq" id="WP_119954113.1">
    <property type="nucleotide sequence ID" value="NZ_QYUR01000002.1"/>
</dbReference>
<dbReference type="AlphaFoldDB" id="A0A418XM65"/>
<comment type="caution">
    <text evidence="2">The sequence shown here is derived from an EMBL/GenBank/DDBJ whole genome shotgun (WGS) entry which is preliminary data.</text>
</comment>
<proteinExistence type="predicted"/>
<feature type="transmembrane region" description="Helical" evidence="1">
    <location>
        <begin position="6"/>
        <end position="26"/>
    </location>
</feature>
<evidence type="ECO:0000313" key="3">
    <source>
        <dbReference type="Proteomes" id="UP000284021"/>
    </source>
</evidence>
<dbReference type="EMBL" id="QYUR01000002">
    <property type="protein sequence ID" value="RJG13560.1"/>
    <property type="molecule type" value="Genomic_DNA"/>
</dbReference>
<keyword evidence="1" id="KW-0812">Transmembrane</keyword>
<keyword evidence="1" id="KW-0472">Membrane</keyword>
<evidence type="ECO:0000313" key="2">
    <source>
        <dbReference type="EMBL" id="RJG13560.1"/>
    </source>
</evidence>
<dbReference type="Proteomes" id="UP000284021">
    <property type="component" value="Unassembled WGS sequence"/>
</dbReference>
<organism evidence="2 3">
    <name type="scientific">Pseudomonas cavernicola</name>
    <dbReference type="NCBI Taxonomy" id="2320866"/>
    <lineage>
        <taxon>Bacteria</taxon>
        <taxon>Pseudomonadati</taxon>
        <taxon>Pseudomonadota</taxon>
        <taxon>Gammaproteobacteria</taxon>
        <taxon>Pseudomonadales</taxon>
        <taxon>Pseudomonadaceae</taxon>
        <taxon>Pseudomonas</taxon>
    </lineage>
</organism>
<accession>A0A418XM65</accession>
<keyword evidence="1" id="KW-1133">Transmembrane helix</keyword>
<reference evidence="2 3" key="1">
    <citation type="submission" date="2018-09" db="EMBL/GenBank/DDBJ databases">
        <authorList>
            <person name="Zhu H."/>
        </authorList>
    </citation>
    <scope>NUCLEOTIDE SEQUENCE [LARGE SCALE GENOMIC DNA]</scope>
    <source>
        <strain evidence="2 3">K1S02-6</strain>
    </source>
</reference>
<name>A0A418XM65_9PSED</name>
<sequence>MTDDLLKLAVGFMLTTLCGGLLGFAFQRRHARYQWLRTRWEKELSEAQAVFEEVSRILDRRLYRTRRLLWSLDRGQDLIEDRLSDYRAVVFEWNDNVNRILALLAIHFSAELRDAIDNEIGAEYVAIGRILEQTIRGTSEANAEELEQRLDRLAGSVYDFNLHLLKEIKARRNALKEDA</sequence>
<protein>
    <submittedName>
        <fullName evidence="2">Uncharacterized protein</fullName>
    </submittedName>
</protein>
<keyword evidence="3" id="KW-1185">Reference proteome</keyword>
<dbReference type="OrthoDB" id="4350485at2"/>